<gene>
    <name evidence="1" type="ORF">PS900_01924</name>
</gene>
<evidence type="ECO:0000313" key="1">
    <source>
        <dbReference type="EMBL" id="VVO83111.1"/>
    </source>
</evidence>
<dbReference type="EMBL" id="CABVIE010000005">
    <property type="protein sequence ID" value="VVO83111.1"/>
    <property type="molecule type" value="Genomic_DNA"/>
</dbReference>
<protein>
    <submittedName>
        <fullName evidence="1">Uncharacterized protein</fullName>
    </submittedName>
</protein>
<comment type="caution">
    <text evidence="1">The sequence shown here is derived from an EMBL/GenBank/DDBJ whole genome shotgun (WGS) entry which is preliminary data.</text>
</comment>
<name>A0A8H2NQ63_PSEFL</name>
<dbReference type="AlphaFoldDB" id="A0A8H2NQ63"/>
<organism evidence="1 2">
    <name type="scientific">Pseudomonas fluorescens</name>
    <dbReference type="NCBI Taxonomy" id="294"/>
    <lineage>
        <taxon>Bacteria</taxon>
        <taxon>Pseudomonadati</taxon>
        <taxon>Pseudomonadota</taxon>
        <taxon>Gammaproteobacteria</taxon>
        <taxon>Pseudomonadales</taxon>
        <taxon>Pseudomonadaceae</taxon>
        <taxon>Pseudomonas</taxon>
    </lineage>
</organism>
<reference evidence="1 2" key="1">
    <citation type="submission" date="2019-09" db="EMBL/GenBank/DDBJ databases">
        <authorList>
            <person name="Chandra G."/>
            <person name="Truman W A."/>
        </authorList>
    </citation>
    <scope>NUCLEOTIDE SEQUENCE [LARGE SCALE GENOMIC DNA]</scope>
    <source>
        <strain evidence="1">PS900</strain>
    </source>
</reference>
<dbReference type="Proteomes" id="UP000325723">
    <property type="component" value="Unassembled WGS sequence"/>
</dbReference>
<proteinExistence type="predicted"/>
<sequence>MLNPNHHFKDFAVIRAIISLDIKSASTTQRNDFDASLEEGGWLKLSQVDTVWCKRFTGIEDTEEGANDVRNRIIRRVKKAAESGAIERVTYVAQISNRDAIGRIVWLKSGEYVHRHYDPYPTEVE</sequence>
<accession>A0A8H2NQ63</accession>
<evidence type="ECO:0000313" key="2">
    <source>
        <dbReference type="Proteomes" id="UP000325723"/>
    </source>
</evidence>